<comment type="caution">
    <text evidence="1">The sequence shown here is derived from an EMBL/GenBank/DDBJ whole genome shotgun (WGS) entry which is preliminary data.</text>
</comment>
<dbReference type="RefSeq" id="WP_022293862.1">
    <property type="nucleotide sequence ID" value="NZ_QSQP01000001.1"/>
</dbReference>
<proteinExistence type="predicted"/>
<organism evidence="1 2">
    <name type="scientific">Agathobacter rectalis</name>
    <dbReference type="NCBI Taxonomy" id="39491"/>
    <lineage>
        <taxon>Bacteria</taxon>
        <taxon>Bacillati</taxon>
        <taxon>Bacillota</taxon>
        <taxon>Clostridia</taxon>
        <taxon>Lachnospirales</taxon>
        <taxon>Lachnospiraceae</taxon>
        <taxon>Agathobacter</taxon>
    </lineage>
</organism>
<dbReference type="Proteomes" id="UP000261052">
    <property type="component" value="Unassembled WGS sequence"/>
</dbReference>
<dbReference type="Pfam" id="PF11185">
    <property type="entry name" value="DUF2971"/>
    <property type="match status" value="1"/>
</dbReference>
<dbReference type="AlphaFoldDB" id="A0A3E4M7D2"/>
<sequence>MRRENPRWEYRRETSAYDESDYRSKFYKGKWEKAWIKDRIQYASDKKIELYESMWEGYIDKTEHMPKSLFKFFPFNHNSLKCIENNSVFMNNPSNFNDPFDCLLCANENEFLKYCLLDYLKETDAVGREILSQDELNKLEYSFCGNWEQYSGSIYNTFDSVVTHICYDPELRKERKGSDEISRKIYYDRIKYENGLKELRKNTIQVTSFANINDFKLTSYMELWAHYAQNHEGFCVEYDLTQPIADSRENAMILGGLLPCEYGAKQIILSKRKIYKYINKIPLTAYEQMELDKSLMLSFITKSSSWKYENEWRLLLPVDICKIYDNMIPFFPIKAIYIGCRMPRDNREYLYCLAKRRDIKVYDMSMHEYNFELEGEYCETNINNYFQSKEEKRQKELRDSKYKFWK</sequence>
<accession>A0A3E4M7D2</accession>
<dbReference type="InterPro" id="IPR021352">
    <property type="entry name" value="DUF2971"/>
</dbReference>
<evidence type="ECO:0000313" key="2">
    <source>
        <dbReference type="Proteomes" id="UP000261052"/>
    </source>
</evidence>
<reference evidence="1 2" key="1">
    <citation type="submission" date="2018-08" db="EMBL/GenBank/DDBJ databases">
        <title>A genome reference for cultivated species of the human gut microbiota.</title>
        <authorList>
            <person name="Zou Y."/>
            <person name="Xue W."/>
            <person name="Luo G."/>
        </authorList>
    </citation>
    <scope>NUCLEOTIDE SEQUENCE [LARGE SCALE GENOMIC DNA]</scope>
    <source>
        <strain evidence="1 2">TF11-15AC</strain>
    </source>
</reference>
<name>A0A3E4M7D2_9FIRM</name>
<evidence type="ECO:0000313" key="1">
    <source>
        <dbReference type="EMBL" id="RGK45738.1"/>
    </source>
</evidence>
<gene>
    <name evidence="1" type="ORF">DXD13_01270</name>
</gene>
<dbReference type="EMBL" id="QSQP01000001">
    <property type="protein sequence ID" value="RGK45738.1"/>
    <property type="molecule type" value="Genomic_DNA"/>
</dbReference>
<protein>
    <submittedName>
        <fullName evidence="1">DUF2971 domain-containing protein</fullName>
    </submittedName>
</protein>